<evidence type="ECO:0000256" key="7">
    <source>
        <dbReference type="PROSITE-ProRule" id="PRU00042"/>
    </source>
</evidence>
<dbReference type="PANTHER" id="PTHR16515">
    <property type="entry name" value="PR DOMAIN ZINC FINGER PROTEIN"/>
    <property type="match status" value="1"/>
</dbReference>
<comment type="subcellular location">
    <subcellularLocation>
        <location evidence="1">Nucleus</location>
    </subcellularLocation>
</comment>
<keyword evidence="6" id="KW-0539">Nucleus</keyword>
<evidence type="ECO:0000256" key="2">
    <source>
        <dbReference type="ARBA" id="ARBA00022723"/>
    </source>
</evidence>
<dbReference type="PROSITE" id="PS50157">
    <property type="entry name" value="ZINC_FINGER_C2H2_2"/>
    <property type="match status" value="2"/>
</dbReference>
<dbReference type="InterPro" id="IPR050331">
    <property type="entry name" value="Zinc_finger"/>
</dbReference>
<dbReference type="Proteomes" id="UP000076863">
    <property type="component" value="Unassembled WGS sequence"/>
</dbReference>
<feature type="region of interest" description="Disordered" evidence="8">
    <location>
        <begin position="215"/>
        <end position="257"/>
    </location>
</feature>
<dbReference type="InterPro" id="IPR036236">
    <property type="entry name" value="Znf_C2H2_sf"/>
</dbReference>
<accession>A0A168FDM6</accession>
<keyword evidence="2" id="KW-0479">Metal-binding</keyword>
<keyword evidence="3" id="KW-0677">Repeat</keyword>
<dbReference type="GO" id="GO:0005634">
    <property type="term" value="C:nucleus"/>
    <property type="evidence" value="ECO:0007669"/>
    <property type="project" value="UniProtKB-SubCell"/>
</dbReference>
<evidence type="ECO:0000256" key="3">
    <source>
        <dbReference type="ARBA" id="ARBA00022737"/>
    </source>
</evidence>
<dbReference type="EMBL" id="AZHA01000093">
    <property type="protein sequence ID" value="KZZ99761.1"/>
    <property type="molecule type" value="Genomic_DNA"/>
</dbReference>
<dbReference type="PROSITE" id="PS00028">
    <property type="entry name" value="ZINC_FINGER_C2H2_1"/>
    <property type="match status" value="2"/>
</dbReference>
<dbReference type="PANTHER" id="PTHR16515:SF49">
    <property type="entry name" value="GASTRULA ZINC FINGER PROTEIN XLCGF49.1-LIKE-RELATED"/>
    <property type="match status" value="1"/>
</dbReference>
<dbReference type="SMART" id="SM00355">
    <property type="entry name" value="ZnF_C2H2"/>
    <property type="match status" value="2"/>
</dbReference>
<feature type="domain" description="C2H2-type" evidence="9">
    <location>
        <begin position="36"/>
        <end position="64"/>
    </location>
</feature>
<evidence type="ECO:0000256" key="5">
    <source>
        <dbReference type="ARBA" id="ARBA00022833"/>
    </source>
</evidence>
<evidence type="ECO:0000256" key="4">
    <source>
        <dbReference type="ARBA" id="ARBA00022771"/>
    </source>
</evidence>
<feature type="compositionally biased region" description="Low complexity" evidence="8">
    <location>
        <begin position="225"/>
        <end position="255"/>
    </location>
</feature>
<dbReference type="Pfam" id="PF11951">
    <property type="entry name" value="Fungal_trans_2"/>
    <property type="match status" value="1"/>
</dbReference>
<dbReference type="FunFam" id="3.30.160.60:FF:000446">
    <property type="entry name" value="Zinc finger protein"/>
    <property type="match status" value="1"/>
</dbReference>
<dbReference type="Gene3D" id="3.30.160.60">
    <property type="entry name" value="Classic Zinc Finger"/>
    <property type="match status" value="2"/>
</dbReference>
<keyword evidence="4 7" id="KW-0863">Zinc-finger</keyword>
<evidence type="ECO:0000313" key="10">
    <source>
        <dbReference type="EMBL" id="KZZ99761.1"/>
    </source>
</evidence>
<comment type="caution">
    <text evidence="10">The sequence shown here is derived from an EMBL/GenBank/DDBJ whole genome shotgun (WGS) entry which is preliminary data.</text>
</comment>
<proteinExistence type="predicted"/>
<dbReference type="GO" id="GO:0010468">
    <property type="term" value="P:regulation of gene expression"/>
    <property type="evidence" value="ECO:0007669"/>
    <property type="project" value="TreeGrafter"/>
</dbReference>
<evidence type="ECO:0000256" key="6">
    <source>
        <dbReference type="ARBA" id="ARBA00023242"/>
    </source>
</evidence>
<name>A0A168FDM6_9HYPO</name>
<feature type="domain" description="C2H2-type" evidence="9">
    <location>
        <begin position="8"/>
        <end position="35"/>
    </location>
</feature>
<organism evidence="10 11">
    <name type="scientific">Beauveria brongniartii RCEF 3172</name>
    <dbReference type="NCBI Taxonomy" id="1081107"/>
    <lineage>
        <taxon>Eukaryota</taxon>
        <taxon>Fungi</taxon>
        <taxon>Dikarya</taxon>
        <taxon>Ascomycota</taxon>
        <taxon>Pezizomycotina</taxon>
        <taxon>Sordariomycetes</taxon>
        <taxon>Hypocreomycetidae</taxon>
        <taxon>Hypocreales</taxon>
        <taxon>Cordycipitaceae</taxon>
        <taxon>Beauveria</taxon>
        <taxon>Beauveria brongniartii</taxon>
    </lineage>
</organism>
<sequence length="815" mass="91166">MGRVRPRLTCKECGKSFARRENLNEHYHIHIGKKPFRCQDCAQGFSHSANFRRHQRHQHLLDPPANESSGVSSIIRDASRAPTQPVVSRPVYDIAPGLSTPQVDASFPKISRQTYQFMQNVDDSSDSQQHAMTLRSHSIRPASSVIEHGDPGATAMSTNVQSSTVELPLFNHGLVTPGHSPGFIGGEIVSNYMPPAPWDTNYALNPAHISATFQSQPQHVEEGKQLWQPAPAPPASLQLQSSQQSQPTPQLQLASGSFRTQPASGLSLIPKLNHQEQCRRKPRSKYAITSPFNDCIDSFGHKFPLQTFSRPLHGTVNGYIKLSWPLKEGKQSSTTVEVAGMNYNGDSPLAVAATPTSSQSFGRSLQRRFFSSPACTSTLLAENDSPYLKSSTLPPSQIVVYHQSPTASFRSYYQNDIIKAPQLLPPQLGHDVFMDNMGRKLFSFFNERFAIAEARLSELLQDADNLDESESGELVTLASLLSMQDVVLTERRLQKPYWPRWLTGLTQAENVLQRTDPGSRFYKESTVQVSALRLSQSIIVGRGVILAQLMMPLPSLATFDPPAETCRFGFLLYGSESDIYEIHGGCGFSKRLLHIFSQVAYCSTRILQECETPFVPITAQMLYDQLMQLQQWSGEYDSWDAAKNRSQPIEWIRQVGENYVVQEAKQMTVVTAEAWRLAGMVYLQCRLLRLPRNHQLVVDNIADLAKCISIMPTSGFIFTAQAPLLPVFLLGLLATVEEHLSVADAWFQHVIETPVRSSVPPLYQALRRIQSWMNHEVPVPAPNTELPCAIAMRQPWWELMVSKVQEKENEVLCLT</sequence>
<dbReference type="GO" id="GO:0008270">
    <property type="term" value="F:zinc ion binding"/>
    <property type="evidence" value="ECO:0007669"/>
    <property type="project" value="UniProtKB-KW"/>
</dbReference>
<gene>
    <name evidence="10" type="ORF">BBO_09471</name>
</gene>
<dbReference type="OrthoDB" id="3597252at2759"/>
<dbReference type="InterPro" id="IPR013087">
    <property type="entry name" value="Znf_C2H2_type"/>
</dbReference>
<dbReference type="AlphaFoldDB" id="A0A168FDM6"/>
<keyword evidence="11" id="KW-1185">Reference proteome</keyword>
<reference evidence="10 11" key="1">
    <citation type="journal article" date="2016" name="Genome Biol. Evol.">
        <title>Divergent and convergent evolution of fungal pathogenicity.</title>
        <authorList>
            <person name="Shang Y."/>
            <person name="Xiao G."/>
            <person name="Zheng P."/>
            <person name="Cen K."/>
            <person name="Zhan S."/>
            <person name="Wang C."/>
        </authorList>
    </citation>
    <scope>NUCLEOTIDE SEQUENCE [LARGE SCALE GENOMIC DNA]</scope>
    <source>
        <strain evidence="10 11">RCEF 3172</strain>
    </source>
</reference>
<dbReference type="GO" id="GO:0003677">
    <property type="term" value="F:DNA binding"/>
    <property type="evidence" value="ECO:0007669"/>
    <property type="project" value="UniProtKB-KW"/>
</dbReference>
<dbReference type="SUPFAM" id="SSF57667">
    <property type="entry name" value="beta-beta-alpha zinc fingers"/>
    <property type="match status" value="1"/>
</dbReference>
<evidence type="ECO:0000313" key="11">
    <source>
        <dbReference type="Proteomes" id="UP000076863"/>
    </source>
</evidence>
<evidence type="ECO:0000259" key="9">
    <source>
        <dbReference type="PROSITE" id="PS50157"/>
    </source>
</evidence>
<keyword evidence="5" id="KW-0862">Zinc</keyword>
<dbReference type="InterPro" id="IPR021858">
    <property type="entry name" value="Fun_TF"/>
</dbReference>
<dbReference type="Pfam" id="PF00096">
    <property type="entry name" value="zf-C2H2"/>
    <property type="match status" value="1"/>
</dbReference>
<evidence type="ECO:0000256" key="1">
    <source>
        <dbReference type="ARBA" id="ARBA00004123"/>
    </source>
</evidence>
<keyword evidence="10" id="KW-0238">DNA-binding</keyword>
<dbReference type="FunFam" id="3.30.160.60:FF:000100">
    <property type="entry name" value="Zinc finger 45-like"/>
    <property type="match status" value="1"/>
</dbReference>
<evidence type="ECO:0000256" key="8">
    <source>
        <dbReference type="SAM" id="MobiDB-lite"/>
    </source>
</evidence>
<protein>
    <submittedName>
        <fullName evidence="10">Zinc finger, C2H2-type/integrase, DNA-binding protein</fullName>
    </submittedName>
</protein>